<evidence type="ECO:0000313" key="2">
    <source>
        <dbReference type="EMBL" id="MDK2122716.1"/>
    </source>
</evidence>
<dbReference type="Gene3D" id="3.40.50.970">
    <property type="match status" value="1"/>
</dbReference>
<dbReference type="CDD" id="cd02012">
    <property type="entry name" value="TPP_TK"/>
    <property type="match status" value="1"/>
</dbReference>
<feature type="domain" description="Transketolase N-terminal" evidence="1">
    <location>
        <begin position="21"/>
        <end position="280"/>
    </location>
</feature>
<protein>
    <submittedName>
        <fullName evidence="2">Transketolase</fullName>
    </submittedName>
</protein>
<accession>A0ABT7DRM7</accession>
<dbReference type="PANTHER" id="PTHR47514:SF2">
    <property type="entry name" value="TRANSKETOLASE"/>
    <property type="match status" value="1"/>
</dbReference>
<keyword evidence="3" id="KW-1185">Reference proteome</keyword>
<dbReference type="EMBL" id="JARRAF010000001">
    <property type="protein sequence ID" value="MDK2122716.1"/>
    <property type="molecule type" value="Genomic_DNA"/>
</dbReference>
<evidence type="ECO:0000259" key="1">
    <source>
        <dbReference type="Pfam" id="PF00456"/>
    </source>
</evidence>
<proteinExistence type="predicted"/>
<gene>
    <name evidence="2" type="ORF">PZA18_01495</name>
</gene>
<sequence>MLTSPSPDTLQVHRHPELSLADEARLLRQDILTTLYDTGGGHYGGSLSVIDLLLTLYRRVLRIDPATARHPERDRLILSKGHAAVALYAVLRRLGYFDWPLSGYASFASALEGHPDMTSVPGVDFSTGSLGQGLSVGIGMALALRKSGQHIWVVLGDGECQEGQVWEAAMLAAISRLDRLHVIVDCNRHQEWGWTSPDGSRPPPLPGIADKWRAFGWQVFECDGHDYAALETTLQAASAERAQPSVIIAHTVKGKGLPLIERDPIRFHCDAVSADEHAELLGSVDLGFSERVSPGNGQEQGAEHTA</sequence>
<dbReference type="RefSeq" id="WP_284098994.1">
    <property type="nucleotide sequence ID" value="NZ_JARRAF010000001.1"/>
</dbReference>
<dbReference type="SUPFAM" id="SSF52518">
    <property type="entry name" value="Thiamin diphosphate-binding fold (THDP-binding)"/>
    <property type="match status" value="1"/>
</dbReference>
<name>A0ABT7DRM7_9NEIS</name>
<organism evidence="2 3">
    <name type="scientific">Parachitinimonas caeni</name>
    <dbReference type="NCBI Taxonomy" id="3031301"/>
    <lineage>
        <taxon>Bacteria</taxon>
        <taxon>Pseudomonadati</taxon>
        <taxon>Pseudomonadota</taxon>
        <taxon>Betaproteobacteria</taxon>
        <taxon>Neisseriales</taxon>
        <taxon>Chitinibacteraceae</taxon>
        <taxon>Parachitinimonas</taxon>
    </lineage>
</organism>
<dbReference type="InterPro" id="IPR029061">
    <property type="entry name" value="THDP-binding"/>
</dbReference>
<dbReference type="Proteomes" id="UP001172778">
    <property type="component" value="Unassembled WGS sequence"/>
</dbReference>
<dbReference type="Pfam" id="PF00456">
    <property type="entry name" value="Transketolase_N"/>
    <property type="match status" value="1"/>
</dbReference>
<evidence type="ECO:0000313" key="3">
    <source>
        <dbReference type="Proteomes" id="UP001172778"/>
    </source>
</evidence>
<dbReference type="PANTHER" id="PTHR47514">
    <property type="entry name" value="TRANSKETOLASE N-TERMINAL SECTION-RELATED"/>
    <property type="match status" value="1"/>
</dbReference>
<dbReference type="InterPro" id="IPR005474">
    <property type="entry name" value="Transketolase_N"/>
</dbReference>
<reference evidence="2" key="1">
    <citation type="submission" date="2023-03" db="EMBL/GenBank/DDBJ databases">
        <title>Chitinimonas shenzhenensis gen. nov., sp. nov., a novel member of family Burkholderiaceae isolated from activated sludge collected in Shen Zhen, China.</title>
        <authorList>
            <person name="Wang X."/>
        </authorList>
    </citation>
    <scope>NUCLEOTIDE SEQUENCE</scope>
    <source>
        <strain evidence="2">DQS-5</strain>
    </source>
</reference>
<comment type="caution">
    <text evidence="2">The sequence shown here is derived from an EMBL/GenBank/DDBJ whole genome shotgun (WGS) entry which is preliminary data.</text>
</comment>